<name>A0A8D8SNY1_9HEMI</name>
<evidence type="ECO:0000313" key="2">
    <source>
        <dbReference type="EMBL" id="CAG6673266.1"/>
    </source>
</evidence>
<dbReference type="EMBL" id="HBUF01230856">
    <property type="protein sequence ID" value="CAG6673266.1"/>
    <property type="molecule type" value="Transcribed_RNA"/>
</dbReference>
<feature type="region of interest" description="Disordered" evidence="1">
    <location>
        <begin position="1"/>
        <end position="23"/>
    </location>
</feature>
<organism evidence="2">
    <name type="scientific">Cacopsylla melanoneura</name>
    <dbReference type="NCBI Taxonomy" id="428564"/>
    <lineage>
        <taxon>Eukaryota</taxon>
        <taxon>Metazoa</taxon>
        <taxon>Ecdysozoa</taxon>
        <taxon>Arthropoda</taxon>
        <taxon>Hexapoda</taxon>
        <taxon>Insecta</taxon>
        <taxon>Pterygota</taxon>
        <taxon>Neoptera</taxon>
        <taxon>Paraneoptera</taxon>
        <taxon>Hemiptera</taxon>
        <taxon>Sternorrhyncha</taxon>
        <taxon>Psylloidea</taxon>
        <taxon>Psyllidae</taxon>
        <taxon>Psyllinae</taxon>
        <taxon>Cacopsylla</taxon>
    </lineage>
</organism>
<reference evidence="2" key="1">
    <citation type="submission" date="2021-05" db="EMBL/GenBank/DDBJ databases">
        <authorList>
            <person name="Alioto T."/>
            <person name="Alioto T."/>
            <person name="Gomez Garrido J."/>
        </authorList>
    </citation>
    <scope>NUCLEOTIDE SEQUENCE</scope>
</reference>
<sequence length="158" mass="17377">MSARVPSVLEPVGLQQEDGRRPDGMSLVPWKDGKCVVWDATCGDTVAPSHVEGSARQAGRVAEVRATQKKNKYKHIGEDHMFVPFSVETLGPWCEEAKRFVKEVGRRLVDCTGERRAAAFFSERISLAIQRGNAAAVMVTVAGGSRLEEVFYVLNTNN</sequence>
<accession>A0A8D8SNY1</accession>
<protein>
    <submittedName>
        <fullName evidence="2">Uncharacterized protein</fullName>
    </submittedName>
</protein>
<evidence type="ECO:0000256" key="1">
    <source>
        <dbReference type="SAM" id="MobiDB-lite"/>
    </source>
</evidence>
<proteinExistence type="predicted"/>
<dbReference type="AlphaFoldDB" id="A0A8D8SNY1"/>